<dbReference type="PATRIC" id="fig|1299334.3.peg.3520"/>
<evidence type="ECO:0000313" key="1">
    <source>
        <dbReference type="EMBL" id="EUA52219.1"/>
    </source>
</evidence>
<sequence length="116" mass="13189">MGYERCRHADDDPDALERALDDPLVIDAVLFEGGAFAEFLEMRGWLLPDDERLLAEQWLLVERSVFDVEQVRRGQGVTLRDVRTGERHAVRERTASRQLEPGQLICTRVLPAGTPC</sequence>
<reference evidence="1" key="1">
    <citation type="submission" date="2014-01" db="EMBL/GenBank/DDBJ databases">
        <authorList>
            <person name="Brown-Elliot B."/>
            <person name="Wallace R."/>
            <person name="Lenaerts A."/>
            <person name="Ordway D."/>
            <person name="DeGroote M.A."/>
            <person name="Parker T."/>
            <person name="Sizemore C."/>
            <person name="Tallon L.J."/>
            <person name="Sadzewicz L.K."/>
            <person name="Sengamalay N."/>
            <person name="Fraser C.M."/>
            <person name="Hine E."/>
            <person name="Shefchek K.A."/>
            <person name="Das S.P."/>
            <person name="Tettelin H."/>
        </authorList>
    </citation>
    <scope>NUCLEOTIDE SEQUENCE [LARGE SCALE GENOMIC DNA]</scope>
    <source>
        <strain evidence="1">4042</strain>
    </source>
</reference>
<dbReference type="EMBL" id="JAOB01000033">
    <property type="protein sequence ID" value="EUA52219.1"/>
    <property type="molecule type" value="Genomic_DNA"/>
</dbReference>
<comment type="caution">
    <text evidence="1">The sequence shown here is derived from an EMBL/GenBank/DDBJ whole genome shotgun (WGS) entry which is preliminary data.</text>
</comment>
<organism evidence="1">
    <name type="scientific">Mycobacterium xenopi 4042</name>
    <dbReference type="NCBI Taxonomy" id="1299334"/>
    <lineage>
        <taxon>Bacteria</taxon>
        <taxon>Bacillati</taxon>
        <taxon>Actinomycetota</taxon>
        <taxon>Actinomycetes</taxon>
        <taxon>Mycobacteriales</taxon>
        <taxon>Mycobacteriaceae</taxon>
        <taxon>Mycobacterium</taxon>
    </lineage>
</organism>
<protein>
    <submittedName>
        <fullName evidence="1">Putative secC motif-containing protein</fullName>
    </submittedName>
</protein>
<gene>
    <name evidence="1" type="ORF">I553_2405</name>
</gene>
<dbReference type="AlphaFoldDB" id="X8C7Z0"/>
<name>X8C7Z0_MYCXE</name>
<proteinExistence type="predicted"/>
<accession>X8C7Z0</accession>